<feature type="compositionally biased region" description="Pro residues" evidence="1">
    <location>
        <begin position="65"/>
        <end position="79"/>
    </location>
</feature>
<dbReference type="AlphaFoldDB" id="A0A8T0RT08"/>
<comment type="caution">
    <text evidence="2">The sequence shown here is derived from an EMBL/GenBank/DDBJ whole genome shotgun (WGS) entry which is preliminary data.</text>
</comment>
<sequence>MVLIHPFEFGTCNHPTFESGCWPAPARNSHRPSCDPFVRPSSYPNIRRNIPPHEPPIAPVNHARAPPPSSARRPAPPPPVALRRRLLLQRSEPGTDDEYGCELGLDFNFDFSSRCLSPAATAMPPTSSSTTARSGQCGRPFSVPAGAAAVTRRRPRRPSGAAAAEAELKAAPTDERGHFRSRSVHHRSRSLSPFRTLWLSPSSSPAPAASSGEPVASTHLYLIICRLRRRRPRRTPPRRRREAAGG</sequence>
<feature type="region of interest" description="Disordered" evidence="1">
    <location>
        <begin position="121"/>
        <end position="187"/>
    </location>
</feature>
<evidence type="ECO:0000256" key="1">
    <source>
        <dbReference type="SAM" id="MobiDB-lite"/>
    </source>
</evidence>
<evidence type="ECO:0000313" key="2">
    <source>
        <dbReference type="EMBL" id="KAG2588544.1"/>
    </source>
</evidence>
<reference evidence="2" key="1">
    <citation type="submission" date="2020-05" db="EMBL/GenBank/DDBJ databases">
        <title>WGS assembly of Panicum virgatum.</title>
        <authorList>
            <person name="Lovell J.T."/>
            <person name="Jenkins J."/>
            <person name="Shu S."/>
            <person name="Juenger T.E."/>
            <person name="Schmutz J."/>
        </authorList>
    </citation>
    <scope>NUCLEOTIDE SEQUENCE</scope>
    <source>
        <strain evidence="2">AP13</strain>
    </source>
</reference>
<feature type="compositionally biased region" description="Low complexity" evidence="1">
    <location>
        <begin position="121"/>
        <end position="132"/>
    </location>
</feature>
<keyword evidence="3" id="KW-1185">Reference proteome</keyword>
<feature type="compositionally biased region" description="Basic and acidic residues" evidence="1">
    <location>
        <begin position="166"/>
        <end position="178"/>
    </location>
</feature>
<gene>
    <name evidence="2" type="ORF">PVAP13_5NG352000</name>
</gene>
<name>A0A8T0RT08_PANVG</name>
<proteinExistence type="predicted"/>
<organism evidence="2 3">
    <name type="scientific">Panicum virgatum</name>
    <name type="common">Blackwell switchgrass</name>
    <dbReference type="NCBI Taxonomy" id="38727"/>
    <lineage>
        <taxon>Eukaryota</taxon>
        <taxon>Viridiplantae</taxon>
        <taxon>Streptophyta</taxon>
        <taxon>Embryophyta</taxon>
        <taxon>Tracheophyta</taxon>
        <taxon>Spermatophyta</taxon>
        <taxon>Magnoliopsida</taxon>
        <taxon>Liliopsida</taxon>
        <taxon>Poales</taxon>
        <taxon>Poaceae</taxon>
        <taxon>PACMAD clade</taxon>
        <taxon>Panicoideae</taxon>
        <taxon>Panicodae</taxon>
        <taxon>Paniceae</taxon>
        <taxon>Panicinae</taxon>
        <taxon>Panicum</taxon>
        <taxon>Panicum sect. Hiantes</taxon>
    </lineage>
</organism>
<evidence type="ECO:0000313" key="3">
    <source>
        <dbReference type="Proteomes" id="UP000823388"/>
    </source>
</evidence>
<feature type="region of interest" description="Disordered" evidence="1">
    <location>
        <begin position="46"/>
        <end position="79"/>
    </location>
</feature>
<accession>A0A8T0RT08</accession>
<dbReference type="EMBL" id="CM029046">
    <property type="protein sequence ID" value="KAG2588544.1"/>
    <property type="molecule type" value="Genomic_DNA"/>
</dbReference>
<dbReference type="Proteomes" id="UP000823388">
    <property type="component" value="Chromosome 5N"/>
</dbReference>
<protein>
    <submittedName>
        <fullName evidence="2">Uncharacterized protein</fullName>
    </submittedName>
</protein>